<dbReference type="Gene3D" id="2.130.10.10">
    <property type="entry name" value="YVTN repeat-like/Quinoprotein amine dehydrogenase"/>
    <property type="match status" value="1"/>
</dbReference>
<comment type="caution">
    <text evidence="13">Lacks conserved residue(s) required for the propagation of feature annotation.</text>
</comment>
<evidence type="ECO:0000256" key="14">
    <source>
        <dbReference type="SAM" id="MobiDB-lite"/>
    </source>
</evidence>
<dbReference type="InterPro" id="IPR001627">
    <property type="entry name" value="Semap_dom"/>
</dbReference>
<gene>
    <name evidence="17" type="primary">CSON008479</name>
</gene>
<keyword evidence="10" id="KW-0325">Glycoprotein</keyword>
<dbReference type="Pfam" id="PF01437">
    <property type="entry name" value="PSI"/>
    <property type="match status" value="1"/>
</dbReference>
<dbReference type="GO" id="GO:0005886">
    <property type="term" value="C:plasma membrane"/>
    <property type="evidence" value="ECO:0007669"/>
    <property type="project" value="TreeGrafter"/>
</dbReference>
<comment type="subcellular location">
    <subcellularLocation>
        <location evidence="1">Membrane</location>
    </subcellularLocation>
</comment>
<comment type="similarity">
    <text evidence="2">Belongs to the semaphorin family.</text>
</comment>
<evidence type="ECO:0000256" key="13">
    <source>
        <dbReference type="PROSITE-ProRule" id="PRU00352"/>
    </source>
</evidence>
<evidence type="ECO:0000256" key="2">
    <source>
        <dbReference type="ARBA" id="ARBA00009492"/>
    </source>
</evidence>
<evidence type="ECO:0000256" key="4">
    <source>
        <dbReference type="ARBA" id="ARBA00022692"/>
    </source>
</evidence>
<dbReference type="FunFam" id="2.130.10.10:FF:000346">
    <property type="entry name" value="Sema-1a, isoform D"/>
    <property type="match status" value="1"/>
</dbReference>
<evidence type="ECO:0000256" key="1">
    <source>
        <dbReference type="ARBA" id="ARBA00004370"/>
    </source>
</evidence>
<feature type="transmembrane region" description="Helical" evidence="15">
    <location>
        <begin position="491"/>
        <end position="513"/>
    </location>
</feature>
<dbReference type="InterPro" id="IPR015943">
    <property type="entry name" value="WD40/YVTN_repeat-like_dom_sf"/>
</dbReference>
<evidence type="ECO:0000256" key="12">
    <source>
        <dbReference type="ARBA" id="ARBA00083066"/>
    </source>
</evidence>
<name>A0A336LF16_CULSO</name>
<keyword evidence="3" id="KW-0217">Developmental protein</keyword>
<evidence type="ECO:0000256" key="11">
    <source>
        <dbReference type="ARBA" id="ARBA00074143"/>
    </source>
</evidence>
<evidence type="ECO:0000259" key="16">
    <source>
        <dbReference type="PROSITE" id="PS51004"/>
    </source>
</evidence>
<dbReference type="GO" id="GO:0045499">
    <property type="term" value="F:chemorepellent activity"/>
    <property type="evidence" value="ECO:0007669"/>
    <property type="project" value="TreeGrafter"/>
</dbReference>
<dbReference type="Gene3D" id="3.30.1680.10">
    <property type="entry name" value="ligand-binding face of the semaphorins, domain 2"/>
    <property type="match status" value="1"/>
</dbReference>
<dbReference type="GO" id="GO:0007411">
    <property type="term" value="P:axon guidance"/>
    <property type="evidence" value="ECO:0007669"/>
    <property type="project" value="TreeGrafter"/>
</dbReference>
<accession>A0A336LF16</accession>
<dbReference type="SMART" id="SM00423">
    <property type="entry name" value="PSI"/>
    <property type="match status" value="1"/>
</dbReference>
<evidence type="ECO:0000256" key="5">
    <source>
        <dbReference type="ARBA" id="ARBA00022782"/>
    </source>
</evidence>
<evidence type="ECO:0000256" key="15">
    <source>
        <dbReference type="SAM" id="Phobius"/>
    </source>
</evidence>
<feature type="compositionally biased region" description="Polar residues" evidence="14">
    <location>
        <begin position="625"/>
        <end position="636"/>
    </location>
</feature>
<dbReference type="Pfam" id="PF01403">
    <property type="entry name" value="Sema"/>
    <property type="match status" value="1"/>
</dbReference>
<keyword evidence="9" id="KW-1015">Disulfide bond</keyword>
<dbReference type="SUPFAM" id="SSF101912">
    <property type="entry name" value="Sema domain"/>
    <property type="match status" value="1"/>
</dbReference>
<reference evidence="18" key="2">
    <citation type="submission" date="2018-07" db="EMBL/GenBank/DDBJ databases">
        <authorList>
            <person name="Quirk P.G."/>
            <person name="Krulwich T.A."/>
        </authorList>
    </citation>
    <scope>NUCLEOTIDE SEQUENCE</scope>
</reference>
<proteinExistence type="inferred from homology"/>
<feature type="region of interest" description="Disordered" evidence="14">
    <location>
        <begin position="427"/>
        <end position="451"/>
    </location>
</feature>
<dbReference type="SUPFAM" id="SSF103575">
    <property type="entry name" value="Plexin repeat"/>
    <property type="match status" value="1"/>
</dbReference>
<dbReference type="InterPro" id="IPR016201">
    <property type="entry name" value="PSI"/>
</dbReference>
<dbReference type="AlphaFoldDB" id="A0A336LF16"/>
<dbReference type="VEuPathDB" id="VectorBase:CSON008479"/>
<keyword evidence="6" id="KW-0524">Neurogenesis</keyword>
<dbReference type="GO" id="GO:0030335">
    <property type="term" value="P:positive regulation of cell migration"/>
    <property type="evidence" value="ECO:0007669"/>
    <property type="project" value="TreeGrafter"/>
</dbReference>
<evidence type="ECO:0000313" key="17">
    <source>
        <dbReference type="EMBL" id="SSX15357.1"/>
    </source>
</evidence>
<dbReference type="PANTHER" id="PTHR11036:SF127">
    <property type="entry name" value="SEMAPHORIN-1A"/>
    <property type="match status" value="1"/>
</dbReference>
<dbReference type="FunFam" id="3.30.1680.10:FF:000016">
    <property type="entry name" value="Putative Semaphorin-6B"/>
    <property type="match status" value="1"/>
</dbReference>
<dbReference type="EMBL" id="UFQT01003204">
    <property type="protein sequence ID" value="SSX34729.1"/>
    <property type="molecule type" value="Genomic_DNA"/>
</dbReference>
<keyword evidence="4 15" id="KW-0812">Transmembrane</keyword>
<dbReference type="PANTHER" id="PTHR11036">
    <property type="entry name" value="SEMAPHORIN"/>
    <property type="match status" value="1"/>
</dbReference>
<dbReference type="EMBL" id="UFQS01003204">
    <property type="protein sequence ID" value="SSX15357.1"/>
    <property type="molecule type" value="Genomic_DNA"/>
</dbReference>
<evidence type="ECO:0000256" key="10">
    <source>
        <dbReference type="ARBA" id="ARBA00023180"/>
    </source>
</evidence>
<evidence type="ECO:0000256" key="9">
    <source>
        <dbReference type="ARBA" id="ARBA00023157"/>
    </source>
</evidence>
<keyword evidence="7 15" id="KW-1133">Transmembrane helix</keyword>
<dbReference type="InterPro" id="IPR027231">
    <property type="entry name" value="Semaphorin"/>
</dbReference>
<organism evidence="17">
    <name type="scientific">Culicoides sonorensis</name>
    <name type="common">Biting midge</name>
    <dbReference type="NCBI Taxonomy" id="179676"/>
    <lineage>
        <taxon>Eukaryota</taxon>
        <taxon>Metazoa</taxon>
        <taxon>Ecdysozoa</taxon>
        <taxon>Arthropoda</taxon>
        <taxon>Hexapoda</taxon>
        <taxon>Insecta</taxon>
        <taxon>Pterygota</taxon>
        <taxon>Neoptera</taxon>
        <taxon>Endopterygota</taxon>
        <taxon>Diptera</taxon>
        <taxon>Nematocera</taxon>
        <taxon>Chironomoidea</taxon>
        <taxon>Ceratopogonidae</taxon>
        <taxon>Ceratopogoninae</taxon>
        <taxon>Culicoides</taxon>
        <taxon>Monoculicoides</taxon>
    </lineage>
</organism>
<evidence type="ECO:0000256" key="8">
    <source>
        <dbReference type="ARBA" id="ARBA00023136"/>
    </source>
</evidence>
<keyword evidence="8 15" id="KW-0472">Membrane</keyword>
<feature type="compositionally biased region" description="Basic and acidic residues" evidence="14">
    <location>
        <begin position="440"/>
        <end position="451"/>
    </location>
</feature>
<reference evidence="17" key="1">
    <citation type="submission" date="2018-04" db="EMBL/GenBank/DDBJ databases">
        <authorList>
            <person name="Go L.Y."/>
            <person name="Mitchell J.A."/>
        </authorList>
    </citation>
    <scope>NUCLEOTIDE SEQUENCE</scope>
    <source>
        <tissue evidence="17">Whole organism</tissue>
    </source>
</reference>
<sequence>MTDCSPSDTFLHLFDYRIRLQIKILLLTKHFYFFLSDNELYSGTVADFSGTDPIIYREPLQTEQYDSLSLNAPNFVGSFNQGDFVYFFFRETAVEFINCGKSIFSRVARVCKWDKGGPHRFRNRWTSFLKSRLNCSMPGDFPFYFDEIQSTSDLVDGKYGSDSSTKIIYGIFTTPNNAIGGSAVCAFSLQDIADTFEGNFKEQGSITSNWLPVKSEKVPEPRPGLCHNDSRTLPDQTLNFIKTHALMDETVPAFFGQPILTRISSIYRFTQIAVDPQIQTPGGKPYDVIFVGTDHGKIIKAVNAESADTSKKVSSVIIEELDVLNKHEPIRNLQIVRSSEINADGSQTEDEGKLIIVTDSQVLAIKLHRCNNERITSCSECVALQDPYCAWDKINGKCKSYGAPRWNDDSVFYQNVATGQHAACPSGRVSSKDANAGEQKGYRGDGDFDGMRHREQNNGEVINIMHENNFNGNGPHISPEIINALYSVETLVIAVLSGVTFALLVGFIAGYLCGRRCHKDEDDNLPYPDTEYEYFEQRQNVNRNFSIQAEPKLLPQVEEVTYAEPVLLPSAPSQSKMQHSPKNTLRKPMVGHGPHHGANSETLFQFQPDSYNQRDAYRGRDNFGTLRSHQSLQQGENYRGGRDGFSTTRSVKKVYL</sequence>
<dbReference type="GO" id="GO:0071526">
    <property type="term" value="P:semaphorin-plexin signaling pathway"/>
    <property type="evidence" value="ECO:0007669"/>
    <property type="project" value="TreeGrafter"/>
</dbReference>
<evidence type="ECO:0000256" key="3">
    <source>
        <dbReference type="ARBA" id="ARBA00022473"/>
    </source>
</evidence>
<feature type="domain" description="Sema" evidence="16">
    <location>
        <begin position="1"/>
        <end position="367"/>
    </location>
</feature>
<dbReference type="InterPro" id="IPR036352">
    <property type="entry name" value="Semap_dom_sf"/>
</dbReference>
<feature type="region of interest" description="Disordered" evidence="14">
    <location>
        <begin position="614"/>
        <end position="649"/>
    </location>
</feature>
<dbReference type="GO" id="GO:0030215">
    <property type="term" value="F:semaphorin receptor binding"/>
    <property type="evidence" value="ECO:0007669"/>
    <property type="project" value="InterPro"/>
</dbReference>
<dbReference type="PROSITE" id="PS51004">
    <property type="entry name" value="SEMA"/>
    <property type="match status" value="1"/>
</dbReference>
<dbReference type="OMA" id="DXLICNT"/>
<evidence type="ECO:0000256" key="7">
    <source>
        <dbReference type="ARBA" id="ARBA00022989"/>
    </source>
</evidence>
<keyword evidence="5" id="KW-0221">Differentiation</keyword>
<evidence type="ECO:0000313" key="18">
    <source>
        <dbReference type="EMBL" id="SSX34729.1"/>
    </source>
</evidence>
<dbReference type="InterPro" id="IPR002165">
    <property type="entry name" value="Plexin_repeat"/>
</dbReference>
<evidence type="ECO:0000256" key="6">
    <source>
        <dbReference type="ARBA" id="ARBA00022902"/>
    </source>
</evidence>
<protein>
    <recommendedName>
        <fullName evidence="11">Semaphorin-1A</fullName>
    </recommendedName>
    <alternativeName>
        <fullName evidence="12">Semaphorin-I</fullName>
    </alternativeName>
</protein>
<dbReference type="SMART" id="SM00630">
    <property type="entry name" value="Sema"/>
    <property type="match status" value="1"/>
</dbReference>